<organism evidence="3 4">
    <name type="scientific">Herbaspirillum rhizosphaerae</name>
    <dbReference type="NCBI Taxonomy" id="346179"/>
    <lineage>
        <taxon>Bacteria</taxon>
        <taxon>Pseudomonadati</taxon>
        <taxon>Pseudomonadota</taxon>
        <taxon>Betaproteobacteria</taxon>
        <taxon>Burkholderiales</taxon>
        <taxon>Oxalobacteraceae</taxon>
        <taxon>Herbaspirillum</taxon>
    </lineage>
</organism>
<dbReference type="PANTHER" id="PTHR36933:SF1">
    <property type="entry name" value="SLL0788 PROTEIN"/>
    <property type="match status" value="1"/>
</dbReference>
<dbReference type="InterPro" id="IPR005183">
    <property type="entry name" value="DUF305_CopM-like"/>
</dbReference>
<evidence type="ECO:0000313" key="3">
    <source>
        <dbReference type="EMBL" id="MFL9878925.1"/>
    </source>
</evidence>
<keyword evidence="1" id="KW-0812">Transmembrane</keyword>
<feature type="transmembrane region" description="Helical" evidence="1">
    <location>
        <begin position="20"/>
        <end position="43"/>
    </location>
</feature>
<gene>
    <name evidence="3" type="ORF">PQR63_11060</name>
</gene>
<feature type="domain" description="DUF305" evidence="2">
    <location>
        <begin position="110"/>
        <end position="173"/>
    </location>
</feature>
<accession>A0ABW8Z8P4</accession>
<proteinExistence type="predicted"/>
<evidence type="ECO:0000259" key="2">
    <source>
        <dbReference type="Pfam" id="PF03713"/>
    </source>
</evidence>
<name>A0ABW8Z8P4_9BURK</name>
<reference evidence="3 4" key="1">
    <citation type="journal article" date="2024" name="Chem. Sci.">
        <title>Discovery of megapolipeptins by genome mining of a Burkholderiales bacteria collection.</title>
        <authorList>
            <person name="Paulo B.S."/>
            <person name="Recchia M.J.J."/>
            <person name="Lee S."/>
            <person name="Fergusson C.H."/>
            <person name="Romanowski S.B."/>
            <person name="Hernandez A."/>
            <person name="Krull N."/>
            <person name="Liu D.Y."/>
            <person name="Cavanagh H."/>
            <person name="Bos A."/>
            <person name="Gray C.A."/>
            <person name="Murphy B.T."/>
            <person name="Linington R.G."/>
            <person name="Eustaquio A.S."/>
        </authorList>
    </citation>
    <scope>NUCLEOTIDE SEQUENCE [LARGE SCALE GENOMIC DNA]</scope>
    <source>
        <strain evidence="3 4">RL21-008-BIB-B</strain>
    </source>
</reference>
<evidence type="ECO:0000313" key="4">
    <source>
        <dbReference type="Proteomes" id="UP001629214"/>
    </source>
</evidence>
<dbReference type="Proteomes" id="UP001629214">
    <property type="component" value="Unassembled WGS sequence"/>
</dbReference>
<dbReference type="InterPro" id="IPR012347">
    <property type="entry name" value="Ferritin-like"/>
</dbReference>
<keyword evidence="1" id="KW-0472">Membrane</keyword>
<comment type="caution">
    <text evidence="3">The sequence shown here is derived from an EMBL/GenBank/DDBJ whole genome shotgun (WGS) entry which is preliminary data.</text>
</comment>
<dbReference type="PANTHER" id="PTHR36933">
    <property type="entry name" value="SLL0788 PROTEIN"/>
    <property type="match status" value="1"/>
</dbReference>
<dbReference type="EMBL" id="JAQQFR010000006">
    <property type="protein sequence ID" value="MFL9878925.1"/>
    <property type="molecule type" value="Genomic_DNA"/>
</dbReference>
<keyword evidence="4" id="KW-1185">Reference proteome</keyword>
<protein>
    <submittedName>
        <fullName evidence="3">DUF305 domain-containing protein</fullName>
    </submittedName>
</protein>
<sequence>MQTTLTAVNRFVRPHRHVAAAAVIAGSVVMAAVFLCTSGNAIAQEMQDMQGMQGMHHHHGAEPAAATTTAKDAPPVFIASTAKPFSGLMDDAMAVMDHGMTHAPMNDNAEHDFITMMMPHHQGAVDMAKAVLLYSDDPEIRNLALGIITEQQNEIRVMQAWLQRHADKTGKSDKTNK</sequence>
<dbReference type="Pfam" id="PF03713">
    <property type="entry name" value="DUF305"/>
    <property type="match status" value="1"/>
</dbReference>
<dbReference type="Gene3D" id="1.20.1260.10">
    <property type="match status" value="1"/>
</dbReference>
<evidence type="ECO:0000256" key="1">
    <source>
        <dbReference type="SAM" id="Phobius"/>
    </source>
</evidence>
<keyword evidence="1" id="KW-1133">Transmembrane helix</keyword>